<organism evidence="2 3">
    <name type="scientific">Candidatus Accumulibacter proximus</name>
    <dbReference type="NCBI Taxonomy" id="2954385"/>
    <lineage>
        <taxon>Bacteria</taxon>
        <taxon>Pseudomonadati</taxon>
        <taxon>Pseudomonadota</taxon>
        <taxon>Betaproteobacteria</taxon>
        <taxon>Candidatus Accumulibacter</taxon>
    </lineage>
</organism>
<feature type="domain" description="Chemoreceptor zinc-binding" evidence="1">
    <location>
        <begin position="11"/>
        <end position="78"/>
    </location>
</feature>
<accession>A0A935PZ75</accession>
<comment type="caution">
    <text evidence="2">The sequence shown here is derived from an EMBL/GenBank/DDBJ whole genome shotgun (WGS) entry which is preliminary data.</text>
</comment>
<dbReference type="Proteomes" id="UP000697998">
    <property type="component" value="Unassembled WGS sequence"/>
</dbReference>
<sequence length="121" mass="13653">MKDIEKAIGAHALWMSELRQAILDARPGIEVGGIRADDQCDFGQWLYGSRLSAADRMTESYQEVRRLHAEFHDLAALVVERAAAGRIVDAYALLYDEYVTMSGRLALAMRAWQQRLLQGLE</sequence>
<dbReference type="Pfam" id="PF13682">
    <property type="entry name" value="CZB"/>
    <property type="match status" value="1"/>
</dbReference>
<proteinExistence type="predicted"/>
<evidence type="ECO:0000313" key="3">
    <source>
        <dbReference type="Proteomes" id="UP000697998"/>
    </source>
</evidence>
<evidence type="ECO:0000313" key="2">
    <source>
        <dbReference type="EMBL" id="MBK7676105.1"/>
    </source>
</evidence>
<protein>
    <submittedName>
        <fullName evidence="2">CZB domain-containing protein</fullName>
    </submittedName>
</protein>
<name>A0A935PZ75_9PROT</name>
<reference evidence="2 3" key="1">
    <citation type="submission" date="2020-10" db="EMBL/GenBank/DDBJ databases">
        <title>Connecting structure to function with the recovery of over 1000 high-quality activated sludge metagenome-assembled genomes encoding full-length rRNA genes using long-read sequencing.</title>
        <authorList>
            <person name="Singleton C.M."/>
            <person name="Petriglieri F."/>
            <person name="Kristensen J.M."/>
            <person name="Kirkegaard R.H."/>
            <person name="Michaelsen T.Y."/>
            <person name="Andersen M.H."/>
            <person name="Karst S.M."/>
            <person name="Dueholm M.S."/>
            <person name="Nielsen P.H."/>
            <person name="Albertsen M."/>
        </authorList>
    </citation>
    <scope>NUCLEOTIDE SEQUENCE [LARGE SCALE GENOMIC DNA]</scope>
    <source>
        <strain evidence="2">EsbW_18-Q3-R4-48_BATAC.285</strain>
    </source>
</reference>
<evidence type="ECO:0000259" key="1">
    <source>
        <dbReference type="Pfam" id="PF13682"/>
    </source>
</evidence>
<dbReference type="AlphaFoldDB" id="A0A935PZ75"/>
<gene>
    <name evidence="2" type="ORF">IPJ27_15905</name>
</gene>
<dbReference type="Gene3D" id="1.20.120.30">
    <property type="entry name" value="Aspartate receptor, ligand-binding domain"/>
    <property type="match status" value="1"/>
</dbReference>
<dbReference type="EMBL" id="JADJMH010000016">
    <property type="protein sequence ID" value="MBK7676105.1"/>
    <property type="molecule type" value="Genomic_DNA"/>
</dbReference>
<dbReference type="InterPro" id="IPR025991">
    <property type="entry name" value="Chemoreceptor_zinc-bind_dom"/>
</dbReference>